<accession>A0A9Q1FWD1</accession>
<reference evidence="2" key="1">
    <citation type="journal article" date="2023" name="Science">
        <title>Genome structures resolve the early diversification of teleost fishes.</title>
        <authorList>
            <person name="Parey E."/>
            <person name="Louis A."/>
            <person name="Montfort J."/>
            <person name="Bouchez O."/>
            <person name="Roques C."/>
            <person name="Iampietro C."/>
            <person name="Lluch J."/>
            <person name="Castinel A."/>
            <person name="Donnadieu C."/>
            <person name="Desvignes T."/>
            <person name="Floi Bucao C."/>
            <person name="Jouanno E."/>
            <person name="Wen M."/>
            <person name="Mejri S."/>
            <person name="Dirks R."/>
            <person name="Jansen H."/>
            <person name="Henkel C."/>
            <person name="Chen W.J."/>
            <person name="Zahm M."/>
            <person name="Cabau C."/>
            <person name="Klopp C."/>
            <person name="Thompson A.W."/>
            <person name="Robinson-Rechavi M."/>
            <person name="Braasch I."/>
            <person name="Lecointre G."/>
            <person name="Bobe J."/>
            <person name="Postlethwait J.H."/>
            <person name="Berthelot C."/>
            <person name="Roest Crollius H."/>
            <person name="Guiguen Y."/>
        </authorList>
    </citation>
    <scope>NUCLEOTIDE SEQUENCE</scope>
    <source>
        <strain evidence="2">WJC10195</strain>
    </source>
</reference>
<dbReference type="Proteomes" id="UP001152622">
    <property type="component" value="Chromosome 3"/>
</dbReference>
<comment type="caution">
    <text evidence="2">The sequence shown here is derived from an EMBL/GenBank/DDBJ whole genome shotgun (WGS) entry which is preliminary data.</text>
</comment>
<gene>
    <name evidence="2" type="ORF">SKAU_G00089340</name>
</gene>
<name>A0A9Q1FWD1_SYNKA</name>
<sequence length="170" mass="18720">MCRKRSSAPRASAARPAPPGSVISACKGPALQRRERDLSPRPAVHLVLPPHRRAEGGGGSEGRKKSTFRSWLRDLAKPSVKSRTDAQRLEVEAGGTRRESRAENPGRRRRTGPRRCDRVEALSPRDGAFRGACMRANGSRAQERRKGVALKGARLRRAPPSFCLGKWRSP</sequence>
<dbReference type="EMBL" id="JAINUF010000003">
    <property type="protein sequence ID" value="KAJ8368906.1"/>
    <property type="molecule type" value="Genomic_DNA"/>
</dbReference>
<evidence type="ECO:0000313" key="2">
    <source>
        <dbReference type="EMBL" id="KAJ8368906.1"/>
    </source>
</evidence>
<evidence type="ECO:0000256" key="1">
    <source>
        <dbReference type="SAM" id="MobiDB-lite"/>
    </source>
</evidence>
<protein>
    <submittedName>
        <fullName evidence="2">Uncharacterized protein</fullName>
    </submittedName>
</protein>
<dbReference type="AlphaFoldDB" id="A0A9Q1FWD1"/>
<evidence type="ECO:0000313" key="3">
    <source>
        <dbReference type="Proteomes" id="UP001152622"/>
    </source>
</evidence>
<dbReference type="PROSITE" id="PS51257">
    <property type="entry name" value="PROKAR_LIPOPROTEIN"/>
    <property type="match status" value="1"/>
</dbReference>
<proteinExistence type="predicted"/>
<feature type="compositionally biased region" description="Basic and acidic residues" evidence="1">
    <location>
        <begin position="71"/>
        <end position="106"/>
    </location>
</feature>
<keyword evidence="3" id="KW-1185">Reference proteome</keyword>
<organism evidence="2 3">
    <name type="scientific">Synaphobranchus kaupii</name>
    <name type="common">Kaup's arrowtooth eel</name>
    <dbReference type="NCBI Taxonomy" id="118154"/>
    <lineage>
        <taxon>Eukaryota</taxon>
        <taxon>Metazoa</taxon>
        <taxon>Chordata</taxon>
        <taxon>Craniata</taxon>
        <taxon>Vertebrata</taxon>
        <taxon>Euteleostomi</taxon>
        <taxon>Actinopterygii</taxon>
        <taxon>Neopterygii</taxon>
        <taxon>Teleostei</taxon>
        <taxon>Anguilliformes</taxon>
        <taxon>Synaphobranchidae</taxon>
        <taxon>Synaphobranchus</taxon>
    </lineage>
</organism>
<feature type="region of interest" description="Disordered" evidence="1">
    <location>
        <begin position="1"/>
        <end position="123"/>
    </location>
</feature>